<gene>
    <name evidence="1" type="ORF">ID810_10625</name>
</gene>
<sequence>MWTSPIPIHLSHDLAAAGKRRDYLSRRARPPSNDLIRLLRGAYVQRQDLEGLSHARAHEVSIHAARLTGLLTEGAVLARESAAVMLGIPLVGALPHQVQVVRRGRDGGRSTPGVRTLRASGDYQSLTRDGVEISSVAQTLADLARRRPLWSVLPGLDAMLRSGQVTKDQITSLASPGSHGRTRLLHAVAVADPASESVGESLSRAVMIEENVPLPELQETVRSAQGEFLGRVDFIWPQAGVIGEFDGHVKYSGQLTGRNLDTVLLDERRREIDIERATGMRVVRWLWEDAFKRTGMLRVLADVGIRPVH</sequence>
<proteinExistence type="predicted"/>
<reference evidence="1 2" key="1">
    <citation type="submission" date="2020-11" db="EMBL/GenBank/DDBJ databases">
        <title>Actinomyces sp. ZJ750.</title>
        <authorList>
            <person name="Zhou J."/>
        </authorList>
    </citation>
    <scope>NUCLEOTIDE SEQUENCE [LARGE SCALE GENOMIC DNA]</scope>
    <source>
        <strain evidence="1 2">ZJ750</strain>
    </source>
</reference>
<accession>A0A7T0PWS8</accession>
<dbReference type="EMBL" id="CP063989">
    <property type="protein sequence ID" value="QPL05165.1"/>
    <property type="molecule type" value="Genomic_DNA"/>
</dbReference>
<dbReference type="Proteomes" id="UP000594637">
    <property type="component" value="Chromosome"/>
</dbReference>
<keyword evidence="2" id="KW-1185">Reference proteome</keyword>
<dbReference type="AlphaFoldDB" id="A0A7T0PWS8"/>
<evidence type="ECO:0000313" key="1">
    <source>
        <dbReference type="EMBL" id="QPL05165.1"/>
    </source>
</evidence>
<name>A0A7T0PWS8_9ACTO</name>
<protein>
    <submittedName>
        <fullName evidence="1">Uncharacterized protein</fullName>
    </submittedName>
</protein>
<evidence type="ECO:0000313" key="2">
    <source>
        <dbReference type="Proteomes" id="UP000594637"/>
    </source>
</evidence>
<organism evidence="1 2">
    <name type="scientific">Actinomyces respiraculi</name>
    <dbReference type="NCBI Taxonomy" id="2744574"/>
    <lineage>
        <taxon>Bacteria</taxon>
        <taxon>Bacillati</taxon>
        <taxon>Actinomycetota</taxon>
        <taxon>Actinomycetes</taxon>
        <taxon>Actinomycetales</taxon>
        <taxon>Actinomycetaceae</taxon>
        <taxon>Actinomyces</taxon>
    </lineage>
</organism>
<dbReference type="KEGG" id="arep:ID810_10625"/>